<proteinExistence type="predicted"/>
<protein>
    <submittedName>
        <fullName evidence="1">Uncharacterized protein</fullName>
    </submittedName>
</protein>
<reference evidence="1 2" key="1">
    <citation type="submission" date="2024-01" db="EMBL/GenBank/DDBJ databases">
        <title>The genomes of 5 underutilized Papilionoideae crops provide insights into root nodulation and disease resistance.</title>
        <authorList>
            <person name="Yuan L."/>
        </authorList>
    </citation>
    <scope>NUCLEOTIDE SEQUENCE [LARGE SCALE GENOMIC DNA]</scope>
    <source>
        <strain evidence="1">LY-2023</strain>
        <tissue evidence="1">Leaf</tissue>
    </source>
</reference>
<dbReference type="Proteomes" id="UP001359559">
    <property type="component" value="Unassembled WGS sequence"/>
</dbReference>
<keyword evidence="2" id="KW-1185">Reference proteome</keyword>
<comment type="caution">
    <text evidence="1">The sequence shown here is derived from an EMBL/GenBank/DDBJ whole genome shotgun (WGS) entry which is preliminary data.</text>
</comment>
<name>A0AAN9EWQ8_CLITE</name>
<evidence type="ECO:0000313" key="2">
    <source>
        <dbReference type="Proteomes" id="UP001359559"/>
    </source>
</evidence>
<accession>A0AAN9EWQ8</accession>
<dbReference type="EMBL" id="JAYKXN010000008">
    <property type="protein sequence ID" value="KAK7264020.1"/>
    <property type="molecule type" value="Genomic_DNA"/>
</dbReference>
<organism evidence="1 2">
    <name type="scientific">Clitoria ternatea</name>
    <name type="common">Butterfly pea</name>
    <dbReference type="NCBI Taxonomy" id="43366"/>
    <lineage>
        <taxon>Eukaryota</taxon>
        <taxon>Viridiplantae</taxon>
        <taxon>Streptophyta</taxon>
        <taxon>Embryophyta</taxon>
        <taxon>Tracheophyta</taxon>
        <taxon>Spermatophyta</taxon>
        <taxon>Magnoliopsida</taxon>
        <taxon>eudicotyledons</taxon>
        <taxon>Gunneridae</taxon>
        <taxon>Pentapetalae</taxon>
        <taxon>rosids</taxon>
        <taxon>fabids</taxon>
        <taxon>Fabales</taxon>
        <taxon>Fabaceae</taxon>
        <taxon>Papilionoideae</taxon>
        <taxon>50 kb inversion clade</taxon>
        <taxon>NPAAA clade</taxon>
        <taxon>indigoferoid/millettioid clade</taxon>
        <taxon>Phaseoleae</taxon>
        <taxon>Clitoria</taxon>
    </lineage>
</organism>
<sequence>MQLFHPKFSSLLNIEVGNGLATVPDFSFDWPRILPCPLGVLFFPNQIQGEGIASEFPSLFNLKITFNKSVCFLI</sequence>
<evidence type="ECO:0000313" key="1">
    <source>
        <dbReference type="EMBL" id="KAK7264020.1"/>
    </source>
</evidence>
<gene>
    <name evidence="1" type="ORF">RJT34_31622</name>
</gene>
<dbReference type="AlphaFoldDB" id="A0AAN9EWQ8"/>